<sequence>MRKIFTCIVCPNGCEIEVDLDNDKIIKIEGATCKKGKEYVNQELTNPQRNIATSVKVINGDLEIVSVRLSNSIPKNKIFDVMNEVKNTKVDAPVKIGDVIKPNILNLGVDLIATKNIDFA</sequence>
<dbReference type="SUPFAM" id="SSF160148">
    <property type="entry name" value="CPE0013-like"/>
    <property type="match status" value="1"/>
</dbReference>
<keyword evidence="2" id="KW-1185">Reference proteome</keyword>
<reference evidence="1 2" key="1">
    <citation type="journal article" date="2023" name="Int. J. Syst. Evol. Microbiol.">
        <title>Terrisporobacter hibernicus sp. nov., isolated from bovine faeces in Northern Ireland.</title>
        <authorList>
            <person name="Mitchell M."/>
            <person name="Nguyen S.V."/>
            <person name="Connor M."/>
            <person name="Fairley D.J."/>
            <person name="Donoghue O."/>
            <person name="Marshall H."/>
            <person name="Koolman L."/>
            <person name="McMullan G."/>
            <person name="Schaffer K.E."/>
            <person name="McGrath J.W."/>
            <person name="Fanning S."/>
        </authorList>
    </citation>
    <scope>NUCLEOTIDE SEQUENCE [LARGE SCALE GENOMIC DNA]</scope>
    <source>
        <strain evidence="1 2">MCA3</strain>
    </source>
</reference>
<dbReference type="Gene3D" id="3.10.530.10">
    <property type="entry name" value="CPE0013-like"/>
    <property type="match status" value="1"/>
</dbReference>
<dbReference type="EMBL" id="CP081135">
    <property type="protein sequence ID" value="UEL48839.1"/>
    <property type="molecule type" value="Genomic_DNA"/>
</dbReference>
<dbReference type="KEGG" id="tem:JW646_05150"/>
<dbReference type="Pfam" id="PF07892">
    <property type="entry name" value="DUF1667"/>
    <property type="match status" value="1"/>
</dbReference>
<organism evidence="1 2">
    <name type="scientific">Terrisporobacter hibernicus</name>
    <dbReference type="NCBI Taxonomy" id="2813371"/>
    <lineage>
        <taxon>Bacteria</taxon>
        <taxon>Bacillati</taxon>
        <taxon>Bacillota</taxon>
        <taxon>Clostridia</taxon>
        <taxon>Peptostreptococcales</taxon>
        <taxon>Peptostreptococcaceae</taxon>
        <taxon>Terrisporobacter</taxon>
    </lineage>
</organism>
<name>A0AAX2ZHN7_9FIRM</name>
<gene>
    <name evidence="1" type="ORF">JW646_05150</name>
</gene>
<dbReference type="InterPro" id="IPR036593">
    <property type="entry name" value="CPE0013-like_sf"/>
</dbReference>
<dbReference type="RefSeq" id="WP_148558373.1">
    <property type="nucleotide sequence ID" value="NZ_CP081135.1"/>
</dbReference>
<proteinExistence type="predicted"/>
<evidence type="ECO:0000313" key="1">
    <source>
        <dbReference type="EMBL" id="UEL48839.1"/>
    </source>
</evidence>
<dbReference type="InterPro" id="IPR012460">
    <property type="entry name" value="DUF1667"/>
</dbReference>
<evidence type="ECO:0000313" key="2">
    <source>
        <dbReference type="Proteomes" id="UP001198983"/>
    </source>
</evidence>
<dbReference type="SUPFAM" id="SSF53706">
    <property type="entry name" value="Formate dehydrogenase/DMSO reductase, domains 1-3"/>
    <property type="match status" value="1"/>
</dbReference>
<dbReference type="Proteomes" id="UP001198983">
    <property type="component" value="Chromosome"/>
</dbReference>
<dbReference type="AlphaFoldDB" id="A0AAX2ZHN7"/>
<dbReference type="PANTHER" id="PTHR39450:SF1">
    <property type="entry name" value="DUF1667 DOMAIN-CONTAINING PROTEIN"/>
    <property type="match status" value="1"/>
</dbReference>
<accession>A0AAX2ZHN7</accession>
<protein>
    <submittedName>
        <fullName evidence="1">DUF1667 domain-containing protein</fullName>
    </submittedName>
</protein>
<dbReference type="PANTHER" id="PTHR39450">
    <property type="entry name" value="MOLYBDOPTERIN OXIDOREDUCTASE, 4FE-4S CLUSTER-BINDING SUBUNIT"/>
    <property type="match status" value="1"/>
</dbReference>